<comment type="caution">
    <text evidence="2">The sequence shown here is derived from an EMBL/GenBank/DDBJ whole genome shotgun (WGS) entry which is preliminary data.</text>
</comment>
<proteinExistence type="predicted"/>
<feature type="compositionally biased region" description="Basic and acidic residues" evidence="1">
    <location>
        <begin position="155"/>
        <end position="164"/>
    </location>
</feature>
<protein>
    <submittedName>
        <fullName evidence="2">Uncharacterized protein</fullName>
    </submittedName>
</protein>
<feature type="region of interest" description="Disordered" evidence="1">
    <location>
        <begin position="1"/>
        <end position="87"/>
    </location>
</feature>
<reference evidence="2 3" key="1">
    <citation type="journal article" date="2023" name="Mol. Phylogenet. Evol.">
        <title>Genome-scale phylogeny and comparative genomics of the fungal order Sordariales.</title>
        <authorList>
            <person name="Hensen N."/>
            <person name="Bonometti L."/>
            <person name="Westerberg I."/>
            <person name="Brannstrom I.O."/>
            <person name="Guillou S."/>
            <person name="Cros-Aarteil S."/>
            <person name="Calhoun S."/>
            <person name="Haridas S."/>
            <person name="Kuo A."/>
            <person name="Mondo S."/>
            <person name="Pangilinan J."/>
            <person name="Riley R."/>
            <person name="LaButti K."/>
            <person name="Andreopoulos B."/>
            <person name="Lipzen A."/>
            <person name="Chen C."/>
            <person name="Yan M."/>
            <person name="Daum C."/>
            <person name="Ng V."/>
            <person name="Clum A."/>
            <person name="Steindorff A."/>
            <person name="Ohm R.A."/>
            <person name="Martin F."/>
            <person name="Silar P."/>
            <person name="Natvig D.O."/>
            <person name="Lalanne C."/>
            <person name="Gautier V."/>
            <person name="Ament-Velasquez S.L."/>
            <person name="Kruys A."/>
            <person name="Hutchinson M.I."/>
            <person name="Powell A.J."/>
            <person name="Barry K."/>
            <person name="Miller A.N."/>
            <person name="Grigoriev I.V."/>
            <person name="Debuchy R."/>
            <person name="Gladieux P."/>
            <person name="Hiltunen Thoren M."/>
            <person name="Johannesson H."/>
        </authorList>
    </citation>
    <scope>NUCLEOTIDE SEQUENCE [LARGE SCALE GENOMIC DNA]</scope>
    <source>
        <strain evidence="2 3">FGSC 10403</strain>
    </source>
</reference>
<organism evidence="2 3">
    <name type="scientific">Neurospora hispaniola</name>
    <dbReference type="NCBI Taxonomy" id="588809"/>
    <lineage>
        <taxon>Eukaryota</taxon>
        <taxon>Fungi</taxon>
        <taxon>Dikarya</taxon>
        <taxon>Ascomycota</taxon>
        <taxon>Pezizomycotina</taxon>
        <taxon>Sordariomycetes</taxon>
        <taxon>Sordariomycetidae</taxon>
        <taxon>Sordariales</taxon>
        <taxon>Sordariaceae</taxon>
        <taxon>Neurospora</taxon>
    </lineage>
</organism>
<sequence length="222" mass="24404">MVEKQSPESAWSFSLGSTPSDAGSSVQVHAENGSPRTQSLSGTKRPLTPSVRDPTRITVDPVKERLSRTGPPSPSISSHSSEPPLRDDLLRDLIHSYDTHLVTTASVPVRHSLKRPHDGALTDTEPLAKRDRLIEELEQMAPTGSKAAIESLPTRQKEINEHGDPAAFTRAETTIPTIEGHTRVVLPIRSSTKRQTSRQQRRQTTALPEQHEHAETKSEQGT</sequence>
<name>A0AAJ0I1V2_9PEZI</name>
<dbReference type="Proteomes" id="UP001285908">
    <property type="component" value="Unassembled WGS sequence"/>
</dbReference>
<gene>
    <name evidence="2" type="ORF">B0T23DRAFT_213854</name>
</gene>
<feature type="compositionally biased region" description="Polar residues" evidence="1">
    <location>
        <begin position="7"/>
        <end position="27"/>
    </location>
</feature>
<dbReference type="GeneID" id="87871228"/>
<evidence type="ECO:0000313" key="3">
    <source>
        <dbReference type="Proteomes" id="UP001285908"/>
    </source>
</evidence>
<evidence type="ECO:0000256" key="1">
    <source>
        <dbReference type="SAM" id="MobiDB-lite"/>
    </source>
</evidence>
<keyword evidence="3" id="KW-1185">Reference proteome</keyword>
<dbReference type="RefSeq" id="XP_062689890.1">
    <property type="nucleotide sequence ID" value="XM_062833606.1"/>
</dbReference>
<evidence type="ECO:0000313" key="2">
    <source>
        <dbReference type="EMBL" id="KAK3487763.1"/>
    </source>
</evidence>
<dbReference type="EMBL" id="JAULSX010000007">
    <property type="protein sequence ID" value="KAK3487763.1"/>
    <property type="molecule type" value="Genomic_DNA"/>
</dbReference>
<feature type="region of interest" description="Disordered" evidence="1">
    <location>
        <begin position="139"/>
        <end position="222"/>
    </location>
</feature>
<dbReference type="AlphaFoldDB" id="A0AAJ0I1V2"/>
<feature type="compositionally biased region" description="Basic and acidic residues" evidence="1">
    <location>
        <begin position="209"/>
        <end position="222"/>
    </location>
</feature>
<accession>A0AAJ0I1V2</accession>
<feature type="compositionally biased region" description="Basic residues" evidence="1">
    <location>
        <begin position="191"/>
        <end position="201"/>
    </location>
</feature>